<dbReference type="EMBL" id="VSWD01000011">
    <property type="protein sequence ID" value="KAK3087885.1"/>
    <property type="molecule type" value="Genomic_DNA"/>
</dbReference>
<feature type="signal peptide" evidence="1">
    <location>
        <begin position="1"/>
        <end position="23"/>
    </location>
</feature>
<accession>A0AA89BUI7</accession>
<proteinExistence type="predicted"/>
<gene>
    <name evidence="2" type="ORF">FSP39_012028</name>
</gene>
<evidence type="ECO:0000313" key="2">
    <source>
        <dbReference type="EMBL" id="KAK3087885.1"/>
    </source>
</evidence>
<keyword evidence="1" id="KW-0732">Signal</keyword>
<sequence>MVNMRLTLTAVLALFLVISFCNGNPWNIDDIEQNGENLDVEEVRGLIDGENDDNGVNLLEKRMTPNSMIIQGINTLARAYKKVRITRWFINRVKEAVKSANGFTAKQKTNIEKVLNRL</sequence>
<evidence type="ECO:0008006" key="4">
    <source>
        <dbReference type="Google" id="ProtNLM"/>
    </source>
</evidence>
<evidence type="ECO:0000313" key="3">
    <source>
        <dbReference type="Proteomes" id="UP001186944"/>
    </source>
</evidence>
<evidence type="ECO:0000256" key="1">
    <source>
        <dbReference type="SAM" id="SignalP"/>
    </source>
</evidence>
<reference evidence="2" key="1">
    <citation type="submission" date="2019-08" db="EMBL/GenBank/DDBJ databases">
        <title>The improved chromosome-level genome for the pearl oyster Pinctada fucata martensii using PacBio sequencing and Hi-C.</title>
        <authorList>
            <person name="Zheng Z."/>
        </authorList>
    </citation>
    <scope>NUCLEOTIDE SEQUENCE</scope>
    <source>
        <strain evidence="2">ZZ-2019</strain>
        <tissue evidence="2">Adductor muscle</tissue>
    </source>
</reference>
<comment type="caution">
    <text evidence="2">The sequence shown here is derived from an EMBL/GenBank/DDBJ whole genome shotgun (WGS) entry which is preliminary data.</text>
</comment>
<dbReference type="AlphaFoldDB" id="A0AA89BUI7"/>
<organism evidence="2 3">
    <name type="scientific">Pinctada imbricata</name>
    <name type="common">Atlantic pearl-oyster</name>
    <name type="synonym">Pinctada martensii</name>
    <dbReference type="NCBI Taxonomy" id="66713"/>
    <lineage>
        <taxon>Eukaryota</taxon>
        <taxon>Metazoa</taxon>
        <taxon>Spiralia</taxon>
        <taxon>Lophotrochozoa</taxon>
        <taxon>Mollusca</taxon>
        <taxon>Bivalvia</taxon>
        <taxon>Autobranchia</taxon>
        <taxon>Pteriomorphia</taxon>
        <taxon>Pterioida</taxon>
        <taxon>Pterioidea</taxon>
        <taxon>Pteriidae</taxon>
        <taxon>Pinctada</taxon>
    </lineage>
</organism>
<name>A0AA89BUI7_PINIB</name>
<dbReference type="Proteomes" id="UP001186944">
    <property type="component" value="Unassembled WGS sequence"/>
</dbReference>
<protein>
    <recommendedName>
        <fullName evidence="4">Secreted RxLR effector peptide protein</fullName>
    </recommendedName>
</protein>
<feature type="chain" id="PRO_5041675956" description="Secreted RxLR effector peptide protein" evidence="1">
    <location>
        <begin position="24"/>
        <end position="118"/>
    </location>
</feature>
<keyword evidence="3" id="KW-1185">Reference proteome</keyword>